<evidence type="ECO:0000256" key="1">
    <source>
        <dbReference type="SAM" id="MobiDB-lite"/>
    </source>
</evidence>
<dbReference type="Proteomes" id="UP001295740">
    <property type="component" value="Unassembled WGS sequence"/>
</dbReference>
<feature type="region of interest" description="Disordered" evidence="1">
    <location>
        <begin position="262"/>
        <end position="295"/>
    </location>
</feature>
<evidence type="ECO:0000313" key="3">
    <source>
        <dbReference type="Proteomes" id="UP001295740"/>
    </source>
</evidence>
<protein>
    <submittedName>
        <fullName evidence="2">Uu.00g025480.m01.CDS01</fullName>
    </submittedName>
</protein>
<name>A0AAI8YCH0_9PEZI</name>
<organism evidence="2 3">
    <name type="scientific">Anthostomella pinea</name>
    <dbReference type="NCBI Taxonomy" id="933095"/>
    <lineage>
        <taxon>Eukaryota</taxon>
        <taxon>Fungi</taxon>
        <taxon>Dikarya</taxon>
        <taxon>Ascomycota</taxon>
        <taxon>Pezizomycotina</taxon>
        <taxon>Sordariomycetes</taxon>
        <taxon>Xylariomycetidae</taxon>
        <taxon>Xylariales</taxon>
        <taxon>Xylariaceae</taxon>
        <taxon>Anthostomella</taxon>
    </lineage>
</organism>
<dbReference type="EMBL" id="CAUWAG010000003">
    <property type="protein sequence ID" value="CAJ2499695.1"/>
    <property type="molecule type" value="Genomic_DNA"/>
</dbReference>
<gene>
    <name evidence="2" type="ORF">KHLLAP_LOCUS163</name>
</gene>
<evidence type="ECO:0000313" key="2">
    <source>
        <dbReference type="EMBL" id="CAJ2499695.1"/>
    </source>
</evidence>
<accession>A0AAI8YCH0</accession>
<sequence length="295" mass="34038">MPTSAASDSTVKNLFHQGYSEYSPYLRDSRPYSDNHNGVPDQNPCRDYYSRELGYSITPVIEPLSSEMLRLLRAELAMVYYEETAEWIRREHHSRFSWAREYSMSRFRVSQLDPEYFAAPHESTRLVNYFNKEITVYFEHSGSSSRPGFKDGKLGWYIYKQWFRLHDGRPPLQRHNYFGKAICFDKGGPSCIPEIVLFHRSLCDAMSSQLGGMVTISKGLSSPGAFLPEPSEETQSWQDHGFKMGHLFPAVFMVVDNQVPPENHNVHPIPPPELRTKDSHTYRDRVGRPRDSTCG</sequence>
<keyword evidence="3" id="KW-1185">Reference proteome</keyword>
<proteinExistence type="predicted"/>
<feature type="compositionally biased region" description="Basic and acidic residues" evidence="1">
    <location>
        <begin position="274"/>
        <end position="295"/>
    </location>
</feature>
<comment type="caution">
    <text evidence="2">The sequence shown here is derived from an EMBL/GenBank/DDBJ whole genome shotgun (WGS) entry which is preliminary data.</text>
</comment>
<reference evidence="2" key="1">
    <citation type="submission" date="2023-10" db="EMBL/GenBank/DDBJ databases">
        <authorList>
            <person name="Hackl T."/>
        </authorList>
    </citation>
    <scope>NUCLEOTIDE SEQUENCE</scope>
</reference>
<dbReference type="AlphaFoldDB" id="A0AAI8YCH0"/>